<dbReference type="EMBL" id="CAJHJT010000034">
    <property type="protein sequence ID" value="CAD7002587.1"/>
    <property type="molecule type" value="Genomic_DNA"/>
</dbReference>
<accession>A0A811UY37</accession>
<sequence>MCVFVCVCGNNIKVAQVNLHICAPGGHCGRICCNFNKLRKVHIRTYIHTNLHIYTYTHSIAEWSGRCSSSAHHQTACRSGAHAFGQNNLNFHVLASNNH</sequence>
<evidence type="ECO:0000313" key="2">
    <source>
        <dbReference type="Proteomes" id="UP000606786"/>
    </source>
</evidence>
<proteinExistence type="predicted"/>
<name>A0A811UY37_CERCA</name>
<dbReference type="Proteomes" id="UP000606786">
    <property type="component" value="Unassembled WGS sequence"/>
</dbReference>
<comment type="caution">
    <text evidence="1">The sequence shown here is derived from an EMBL/GenBank/DDBJ whole genome shotgun (WGS) entry which is preliminary data.</text>
</comment>
<dbReference type="AlphaFoldDB" id="A0A811UY37"/>
<organism evidence="1 2">
    <name type="scientific">Ceratitis capitata</name>
    <name type="common">Mediterranean fruit fly</name>
    <name type="synonym">Tephritis capitata</name>
    <dbReference type="NCBI Taxonomy" id="7213"/>
    <lineage>
        <taxon>Eukaryota</taxon>
        <taxon>Metazoa</taxon>
        <taxon>Ecdysozoa</taxon>
        <taxon>Arthropoda</taxon>
        <taxon>Hexapoda</taxon>
        <taxon>Insecta</taxon>
        <taxon>Pterygota</taxon>
        <taxon>Neoptera</taxon>
        <taxon>Endopterygota</taxon>
        <taxon>Diptera</taxon>
        <taxon>Brachycera</taxon>
        <taxon>Muscomorpha</taxon>
        <taxon>Tephritoidea</taxon>
        <taxon>Tephritidae</taxon>
        <taxon>Ceratitis</taxon>
        <taxon>Ceratitis</taxon>
    </lineage>
</organism>
<protein>
    <submittedName>
        <fullName evidence="1">(Mediterranean fruit fly) hypothetical protein</fullName>
    </submittedName>
</protein>
<evidence type="ECO:0000313" key="1">
    <source>
        <dbReference type="EMBL" id="CAD7002587.1"/>
    </source>
</evidence>
<keyword evidence="2" id="KW-1185">Reference proteome</keyword>
<gene>
    <name evidence="1" type="ORF">CCAP1982_LOCUS11073</name>
</gene>
<reference evidence="1" key="1">
    <citation type="submission" date="2020-11" db="EMBL/GenBank/DDBJ databases">
        <authorList>
            <person name="Whitehead M."/>
        </authorList>
    </citation>
    <scope>NUCLEOTIDE SEQUENCE</scope>
    <source>
        <strain evidence="1">EGII</strain>
    </source>
</reference>